<dbReference type="Proteomes" id="UP000729701">
    <property type="component" value="Unassembled WGS sequence"/>
</dbReference>
<name>A0A951QLG9_9CYAN</name>
<dbReference type="SUPFAM" id="SSF159501">
    <property type="entry name" value="EreA/ChaN-like"/>
    <property type="match status" value="1"/>
</dbReference>
<accession>A0A951QLG9</accession>
<keyword evidence="2" id="KW-0449">Lipoprotein</keyword>
<dbReference type="AlphaFoldDB" id="A0A951QLG9"/>
<protein>
    <submittedName>
        <fullName evidence="2">ChaN family lipoprotein</fullName>
    </submittedName>
</protein>
<proteinExistence type="predicted"/>
<reference evidence="2" key="1">
    <citation type="submission" date="2021-05" db="EMBL/GenBank/DDBJ databases">
        <authorList>
            <person name="Pietrasiak N."/>
            <person name="Ward R."/>
            <person name="Stajich J.E."/>
            <person name="Kurbessoian T."/>
        </authorList>
    </citation>
    <scope>NUCLEOTIDE SEQUENCE</scope>
    <source>
        <strain evidence="2">GSE-NOS-MK-12-04C</strain>
    </source>
</reference>
<sequence length="302" mass="34306">MKQYIDRKNLTQIFALSLGIFLICGSPTYAQQTKSFCPSKFAISKCFSSWTDIVPELASSNVIYLGETHDSELDHQNQLKIIQELYKRNPKIAIALEMFQRPYQGVVDEYLAGKITEEELVKKSEYQKRWGFSWKLYAPILRFAKKNKLPVLATNTPAEVSRKVARQGLESLTADERQWIPPFSEIRTDNEDYRKMVLAAFAEHQAAGHSKSADAERFFLVQVLWDETMAETIANFVQANPSHQVVVLAGQGHIIYGFGIPSRVERRLQGKVTQSTVLLSPSEEIAVLKDQPVANFIFEVTN</sequence>
<evidence type="ECO:0000313" key="3">
    <source>
        <dbReference type="Proteomes" id="UP000729701"/>
    </source>
</evidence>
<dbReference type="InterPro" id="IPR007314">
    <property type="entry name" value="Cofac_haem-bd_dom"/>
</dbReference>
<gene>
    <name evidence="2" type="ORF">KME60_14530</name>
</gene>
<dbReference type="EMBL" id="JAHHGZ010000014">
    <property type="protein sequence ID" value="MBW4668599.1"/>
    <property type="molecule type" value="Genomic_DNA"/>
</dbReference>
<comment type="caution">
    <text evidence="2">The sequence shown here is derived from an EMBL/GenBank/DDBJ whole genome shotgun (WGS) entry which is preliminary data.</text>
</comment>
<organism evidence="2 3">
    <name type="scientific">Cyanomargarita calcarea GSE-NOS-MK-12-04C</name>
    <dbReference type="NCBI Taxonomy" id="2839659"/>
    <lineage>
        <taxon>Bacteria</taxon>
        <taxon>Bacillati</taxon>
        <taxon>Cyanobacteriota</taxon>
        <taxon>Cyanophyceae</taxon>
        <taxon>Nostocales</taxon>
        <taxon>Cyanomargaritaceae</taxon>
        <taxon>Cyanomargarita</taxon>
    </lineage>
</organism>
<evidence type="ECO:0000313" key="2">
    <source>
        <dbReference type="EMBL" id="MBW4668599.1"/>
    </source>
</evidence>
<feature type="domain" description="Haem-binding uptake Tiki superfamily ChaN" evidence="1">
    <location>
        <begin position="54"/>
        <end position="264"/>
    </location>
</feature>
<dbReference type="Gene3D" id="3.40.50.11550">
    <property type="match status" value="1"/>
</dbReference>
<dbReference type="CDD" id="cd14727">
    <property type="entry name" value="ChanN-like"/>
    <property type="match status" value="1"/>
</dbReference>
<dbReference type="Pfam" id="PF04187">
    <property type="entry name" value="Cofac_haem_bdg"/>
    <property type="match status" value="1"/>
</dbReference>
<reference evidence="2" key="2">
    <citation type="journal article" date="2022" name="Microbiol. Resour. Announc.">
        <title>Metagenome Sequencing to Explore Phylogenomics of Terrestrial Cyanobacteria.</title>
        <authorList>
            <person name="Ward R.D."/>
            <person name="Stajich J.E."/>
            <person name="Johansen J.R."/>
            <person name="Huntemann M."/>
            <person name="Clum A."/>
            <person name="Foster B."/>
            <person name="Foster B."/>
            <person name="Roux S."/>
            <person name="Palaniappan K."/>
            <person name="Varghese N."/>
            <person name="Mukherjee S."/>
            <person name="Reddy T.B.K."/>
            <person name="Daum C."/>
            <person name="Copeland A."/>
            <person name="Chen I.A."/>
            <person name="Ivanova N.N."/>
            <person name="Kyrpides N.C."/>
            <person name="Shapiro N."/>
            <person name="Eloe-Fadrosh E.A."/>
            <person name="Pietrasiak N."/>
        </authorList>
    </citation>
    <scope>NUCLEOTIDE SEQUENCE</scope>
    <source>
        <strain evidence="2">GSE-NOS-MK-12-04C</strain>
    </source>
</reference>
<evidence type="ECO:0000259" key="1">
    <source>
        <dbReference type="Pfam" id="PF04187"/>
    </source>
</evidence>